<feature type="compositionally biased region" description="Acidic residues" evidence="6">
    <location>
        <begin position="377"/>
        <end position="393"/>
    </location>
</feature>
<dbReference type="InterPro" id="IPR036322">
    <property type="entry name" value="WD40_repeat_dom_sf"/>
</dbReference>
<feature type="compositionally biased region" description="Gly residues" evidence="6">
    <location>
        <begin position="267"/>
        <end position="276"/>
    </location>
</feature>
<dbReference type="InterPro" id="IPR015943">
    <property type="entry name" value="WD40/YVTN_repeat-like_dom_sf"/>
</dbReference>
<name>A0A167VKD3_9HYPO</name>
<dbReference type="Pfam" id="PF00400">
    <property type="entry name" value="WD40"/>
    <property type="match status" value="1"/>
</dbReference>
<dbReference type="Proteomes" id="UP000076874">
    <property type="component" value="Unassembled WGS sequence"/>
</dbReference>
<dbReference type="SMART" id="SM00320">
    <property type="entry name" value="WD40"/>
    <property type="match status" value="4"/>
</dbReference>
<dbReference type="InterPro" id="IPR001680">
    <property type="entry name" value="WD40_rpt"/>
</dbReference>
<protein>
    <recommendedName>
        <fullName evidence="4">WD repeat-containing protein JIP5</fullName>
    </recommendedName>
    <alternativeName>
        <fullName evidence="5">WD repeat-containing protein jip5</fullName>
    </alternativeName>
</protein>
<dbReference type="OrthoDB" id="2288928at2759"/>
<reference evidence="7 8" key="1">
    <citation type="journal article" date="2016" name="Genome Biol. Evol.">
        <title>Divergent and convergent evolution of fungal pathogenicity.</title>
        <authorList>
            <person name="Shang Y."/>
            <person name="Xiao G."/>
            <person name="Zheng P."/>
            <person name="Cen K."/>
            <person name="Zhan S."/>
            <person name="Wang C."/>
        </authorList>
    </citation>
    <scope>NUCLEOTIDE SEQUENCE [LARGE SCALE GENOMIC DNA]</scope>
    <source>
        <strain evidence="7 8">RCEF 264</strain>
    </source>
</reference>
<dbReference type="AlphaFoldDB" id="A0A167VKD3"/>
<feature type="region of interest" description="Disordered" evidence="6">
    <location>
        <begin position="267"/>
        <end position="287"/>
    </location>
</feature>
<dbReference type="STRING" id="1081102.A0A167VKD3"/>
<evidence type="ECO:0000313" key="7">
    <source>
        <dbReference type="EMBL" id="OAA62717.1"/>
    </source>
</evidence>
<evidence type="ECO:0000256" key="6">
    <source>
        <dbReference type="SAM" id="MobiDB-lite"/>
    </source>
</evidence>
<proteinExistence type="inferred from homology"/>
<dbReference type="PANTHER" id="PTHR44019">
    <property type="entry name" value="WD REPEAT-CONTAINING PROTEIN 55"/>
    <property type="match status" value="1"/>
</dbReference>
<sequence length="454" mass="47710">MLENLCMLPVAADIFAQVLHPTEPLLTVGLANGRVQCYRLPSEDDDSTAIGTIKPLWSTKRHQGSCRSLATSSDGTAVYSAGADAIVKHFDPTSGQVVSKLGLPPRHDRSLDPPALVHALSPQTLLVGTDDGFLYVYDLRTDNGRAGVVPGGGSHAAPARTHKPHDDYVTSVTPLPPSAESTSGFPKQWVSTGASTLAVTDLRAGIVARSEDQETELLCSAIIPSGLGPKHLRSNPVVVVGTGDGVLTLWDKGAWDDQQERVYVAGGGGGGGGGAAGRRRQASGANMGESVDAVVRVPDTVRWSNGQTVVAGAGDGTVSVVDLRARDVTQVLLHDEVEGVTAVGFDCLGRLVTAGGRTVSIWQENNDVAGSKAGSGEDADDANDNDSDDDDDEGRGAIKIDNKKKRVADSDDDDDDDDEDSDDPDKARAKRRKRKGRKKGRGRKQPKASFPGLD</sequence>
<evidence type="ECO:0000256" key="1">
    <source>
        <dbReference type="ARBA" id="ARBA00007625"/>
    </source>
</evidence>
<organism evidence="7 8">
    <name type="scientific">Niveomyces insectorum RCEF 264</name>
    <dbReference type="NCBI Taxonomy" id="1081102"/>
    <lineage>
        <taxon>Eukaryota</taxon>
        <taxon>Fungi</taxon>
        <taxon>Dikarya</taxon>
        <taxon>Ascomycota</taxon>
        <taxon>Pezizomycotina</taxon>
        <taxon>Sordariomycetes</taxon>
        <taxon>Hypocreomycetidae</taxon>
        <taxon>Hypocreales</taxon>
        <taxon>Cordycipitaceae</taxon>
        <taxon>Niveomyces</taxon>
    </lineage>
</organism>
<dbReference type="EMBL" id="AZHD01000006">
    <property type="protein sequence ID" value="OAA62717.1"/>
    <property type="molecule type" value="Genomic_DNA"/>
</dbReference>
<comment type="similarity">
    <text evidence="1">Belongs to the WD repeat WDR55 family.</text>
</comment>
<feature type="compositionally biased region" description="Basic residues" evidence="6">
    <location>
        <begin position="428"/>
        <end position="446"/>
    </location>
</feature>
<evidence type="ECO:0000256" key="3">
    <source>
        <dbReference type="ARBA" id="ARBA00022737"/>
    </source>
</evidence>
<feature type="region of interest" description="Disordered" evidence="6">
    <location>
        <begin position="365"/>
        <end position="454"/>
    </location>
</feature>
<evidence type="ECO:0000313" key="8">
    <source>
        <dbReference type="Proteomes" id="UP000076874"/>
    </source>
</evidence>
<comment type="caution">
    <text evidence="7">The sequence shown here is derived from an EMBL/GenBank/DDBJ whole genome shotgun (WGS) entry which is preliminary data.</text>
</comment>
<dbReference type="InterPro" id="IPR050505">
    <property type="entry name" value="WDR55/POC1"/>
</dbReference>
<evidence type="ECO:0000256" key="2">
    <source>
        <dbReference type="ARBA" id="ARBA00022574"/>
    </source>
</evidence>
<keyword evidence="2" id="KW-0853">WD repeat</keyword>
<accession>A0A167VKD3</accession>
<evidence type="ECO:0000256" key="4">
    <source>
        <dbReference type="ARBA" id="ARBA00039238"/>
    </source>
</evidence>
<evidence type="ECO:0000256" key="5">
    <source>
        <dbReference type="ARBA" id="ARBA00039514"/>
    </source>
</evidence>
<dbReference type="SUPFAM" id="SSF50978">
    <property type="entry name" value="WD40 repeat-like"/>
    <property type="match status" value="1"/>
</dbReference>
<keyword evidence="8" id="KW-1185">Reference proteome</keyword>
<dbReference type="PANTHER" id="PTHR44019:SF20">
    <property type="entry name" value="WD REPEAT-CONTAINING PROTEIN 55"/>
    <property type="match status" value="1"/>
</dbReference>
<gene>
    <name evidence="7" type="ORF">SPI_04257</name>
</gene>
<dbReference type="Gene3D" id="2.130.10.10">
    <property type="entry name" value="YVTN repeat-like/Quinoprotein amine dehydrogenase"/>
    <property type="match status" value="2"/>
</dbReference>
<feature type="compositionally biased region" description="Acidic residues" evidence="6">
    <location>
        <begin position="410"/>
        <end position="423"/>
    </location>
</feature>
<keyword evidence="3" id="KW-0677">Repeat</keyword>